<dbReference type="Gene3D" id="3.40.50.720">
    <property type="entry name" value="NAD(P)-binding Rossmann-like Domain"/>
    <property type="match status" value="1"/>
</dbReference>
<gene>
    <name evidence="2" type="ORF">SAMN05660226_01599</name>
</gene>
<proteinExistence type="predicted"/>
<dbReference type="SUPFAM" id="SSF69572">
    <property type="entry name" value="Activating enzymes of the ubiquitin-like proteins"/>
    <property type="match status" value="1"/>
</dbReference>
<accession>A0A1T5BMP2</accession>
<dbReference type="CDD" id="cd01483">
    <property type="entry name" value="E1_enzyme_family"/>
    <property type="match status" value="1"/>
</dbReference>
<dbReference type="GO" id="GO:0061503">
    <property type="term" value="F:tRNA threonylcarbamoyladenosine dehydratase"/>
    <property type="evidence" value="ECO:0007669"/>
    <property type="project" value="TreeGrafter"/>
</dbReference>
<sequence length="357" mass="40686">MEPDKMYRPELLRLESPTDRKRYNELRNGEALFVYDTVMHQLQELHKIRYPSVDVSTLDQPHLIEQYLDGKDLTSYGVWVYYPWSRKLVHLVPDTEFYELRTNRNQLKISAQEQLVLKEKVIGIVGLSVGQSIALTMAMERVCGTLRLADFDTVELSNLNRIRTGVHNLGLNKAIIAAREIAELDPFINVEVFSEGLHAHNMVDFLTAGGSLDLLIEVCDNMEVKLKSRVEARKCNMPVIMETNDRGMLDIERFDLEPDRPLLHGFVDERDAENVGSMANSERMNIVKKIVNAEMLSPRMKQSFAEIGKTLRSWPQLASSVVLGGGVVTDVSRKVLLGEHVKSGRYYFDIDQLLDGH</sequence>
<name>A0A1T5BMP2_9SPHI</name>
<organism evidence="2 3">
    <name type="scientific">Parapedobacter luteus</name>
    <dbReference type="NCBI Taxonomy" id="623280"/>
    <lineage>
        <taxon>Bacteria</taxon>
        <taxon>Pseudomonadati</taxon>
        <taxon>Bacteroidota</taxon>
        <taxon>Sphingobacteriia</taxon>
        <taxon>Sphingobacteriales</taxon>
        <taxon>Sphingobacteriaceae</taxon>
        <taxon>Parapedobacter</taxon>
    </lineage>
</organism>
<dbReference type="OrthoDB" id="5149792at2"/>
<dbReference type="InterPro" id="IPR000594">
    <property type="entry name" value="ThiF_NAD_FAD-bd"/>
</dbReference>
<dbReference type="EMBL" id="FUYS01000003">
    <property type="protein sequence ID" value="SKB48541.1"/>
    <property type="molecule type" value="Genomic_DNA"/>
</dbReference>
<dbReference type="PANTHER" id="PTHR43267">
    <property type="entry name" value="TRNA THREONYLCARBAMOYLADENOSINE DEHYDRATASE"/>
    <property type="match status" value="1"/>
</dbReference>
<dbReference type="STRING" id="623280.SAMN05660226_01599"/>
<dbReference type="InterPro" id="IPR035985">
    <property type="entry name" value="Ubiquitin-activating_enz"/>
</dbReference>
<dbReference type="InterPro" id="IPR045886">
    <property type="entry name" value="ThiF/MoeB/HesA"/>
</dbReference>
<feature type="domain" description="THIF-type NAD/FAD binding fold" evidence="1">
    <location>
        <begin position="106"/>
        <end position="232"/>
    </location>
</feature>
<dbReference type="GO" id="GO:0061504">
    <property type="term" value="P:cyclic threonylcarbamoyladenosine biosynthetic process"/>
    <property type="evidence" value="ECO:0007669"/>
    <property type="project" value="TreeGrafter"/>
</dbReference>
<dbReference type="Proteomes" id="UP000190541">
    <property type="component" value="Unassembled WGS sequence"/>
</dbReference>
<evidence type="ECO:0000313" key="3">
    <source>
        <dbReference type="Proteomes" id="UP000190541"/>
    </source>
</evidence>
<evidence type="ECO:0000259" key="1">
    <source>
        <dbReference type="Pfam" id="PF00899"/>
    </source>
</evidence>
<reference evidence="2 3" key="1">
    <citation type="submission" date="2017-02" db="EMBL/GenBank/DDBJ databases">
        <authorList>
            <person name="Peterson S.W."/>
        </authorList>
    </citation>
    <scope>NUCLEOTIDE SEQUENCE [LARGE SCALE GENOMIC DNA]</scope>
    <source>
        <strain evidence="2 3">DSM 22899</strain>
    </source>
</reference>
<dbReference type="PANTHER" id="PTHR43267:SF3">
    <property type="entry name" value="THIF PROTEIN"/>
    <property type="match status" value="1"/>
</dbReference>
<dbReference type="Pfam" id="PF00899">
    <property type="entry name" value="ThiF"/>
    <property type="match status" value="1"/>
</dbReference>
<keyword evidence="3" id="KW-1185">Reference proteome</keyword>
<evidence type="ECO:0000313" key="2">
    <source>
        <dbReference type="EMBL" id="SKB48541.1"/>
    </source>
</evidence>
<protein>
    <submittedName>
        <fullName evidence="2">ThiF family protein</fullName>
    </submittedName>
</protein>
<dbReference type="GO" id="GO:0008641">
    <property type="term" value="F:ubiquitin-like modifier activating enzyme activity"/>
    <property type="evidence" value="ECO:0007669"/>
    <property type="project" value="InterPro"/>
</dbReference>
<dbReference type="RefSeq" id="WP_079716269.1">
    <property type="nucleotide sequence ID" value="NZ_FUYS01000003.1"/>
</dbReference>
<dbReference type="AlphaFoldDB" id="A0A1T5BMP2"/>